<evidence type="ECO:0000256" key="1">
    <source>
        <dbReference type="SAM" id="SignalP"/>
    </source>
</evidence>
<proteinExistence type="predicted"/>
<evidence type="ECO:0008006" key="4">
    <source>
        <dbReference type="Google" id="ProtNLM"/>
    </source>
</evidence>
<dbReference type="OrthoDB" id="2296155at2"/>
<keyword evidence="1" id="KW-0732">Signal</keyword>
<feature type="chain" id="PRO_5038632362" description="Extracellular protein" evidence="1">
    <location>
        <begin position="19"/>
        <end position="136"/>
    </location>
</feature>
<reference evidence="2 3" key="1">
    <citation type="submission" date="2015-11" db="EMBL/GenBank/DDBJ databases">
        <title>Draft genome sequences of new species of the genus Lactobacillus isolated from orchardgrass silage.</title>
        <authorList>
            <person name="Tohno M."/>
            <person name="Tanizawa Y."/>
            <person name="Arita M."/>
        </authorList>
    </citation>
    <scope>NUCLEOTIDE SEQUENCE [LARGE SCALE GENOMIC DNA]</scope>
    <source>
        <strain evidence="2 3">IWT5</strain>
    </source>
</reference>
<name>A0A1Z5J379_9LACO</name>
<feature type="signal peptide" evidence="1">
    <location>
        <begin position="1"/>
        <end position="18"/>
    </location>
</feature>
<sequence length="136" mass="14980" precursor="true">MKKPFKLLIAAVFLICGAAGLMFTQSQPTAASSRKTSALQQTSQASISTRRVILTPAHQLHLVITAYDQNQAISHHTYTYRLYRNGKSVDTVSFSSGHTTRAVKAKPGYYSLRVYDGQQRVNFSGGLSTSDQPHFV</sequence>
<evidence type="ECO:0000313" key="2">
    <source>
        <dbReference type="EMBL" id="GAX08349.1"/>
    </source>
</evidence>
<keyword evidence="3" id="KW-1185">Reference proteome</keyword>
<gene>
    <name evidence="2" type="ORF">IWT5_01503</name>
</gene>
<dbReference type="EMBL" id="BCMJ01000005">
    <property type="protein sequence ID" value="GAX08349.1"/>
    <property type="molecule type" value="Genomic_DNA"/>
</dbReference>
<dbReference type="AlphaFoldDB" id="A0A1Z5J379"/>
<protein>
    <recommendedName>
        <fullName evidence="4">Extracellular protein</fullName>
    </recommendedName>
</protein>
<dbReference type="Proteomes" id="UP000223370">
    <property type="component" value="Unassembled WGS sequence"/>
</dbReference>
<organism evidence="2 3">
    <name type="scientific">Secundilactobacillus silagincola</name>
    <dbReference type="NCBI Taxonomy" id="1714681"/>
    <lineage>
        <taxon>Bacteria</taxon>
        <taxon>Bacillati</taxon>
        <taxon>Bacillota</taxon>
        <taxon>Bacilli</taxon>
        <taxon>Lactobacillales</taxon>
        <taxon>Lactobacillaceae</taxon>
        <taxon>Secundilactobacillus</taxon>
    </lineage>
</organism>
<evidence type="ECO:0000313" key="3">
    <source>
        <dbReference type="Proteomes" id="UP000223370"/>
    </source>
</evidence>
<dbReference type="RefSeq" id="WP_098825008.1">
    <property type="nucleotide sequence ID" value="NZ_BCMJ01000005.1"/>
</dbReference>
<comment type="caution">
    <text evidence="2">The sequence shown here is derived from an EMBL/GenBank/DDBJ whole genome shotgun (WGS) entry which is preliminary data.</text>
</comment>
<accession>A0A1Z5J379</accession>